<dbReference type="Proteomes" id="UP001321749">
    <property type="component" value="Unassembled WGS sequence"/>
</dbReference>
<keyword evidence="2" id="KW-0812">Transmembrane</keyword>
<feature type="compositionally biased region" description="Gly residues" evidence="1">
    <location>
        <begin position="262"/>
        <end position="285"/>
    </location>
</feature>
<evidence type="ECO:0000256" key="1">
    <source>
        <dbReference type="SAM" id="MobiDB-lite"/>
    </source>
</evidence>
<keyword evidence="2" id="KW-1133">Transmembrane helix</keyword>
<feature type="region of interest" description="Disordered" evidence="1">
    <location>
        <begin position="229"/>
        <end position="294"/>
    </location>
</feature>
<dbReference type="EMBL" id="MU864933">
    <property type="protein sequence ID" value="KAK4466190.1"/>
    <property type="molecule type" value="Genomic_DNA"/>
</dbReference>
<evidence type="ECO:0000256" key="2">
    <source>
        <dbReference type="SAM" id="Phobius"/>
    </source>
</evidence>
<proteinExistence type="predicted"/>
<reference evidence="4" key="2">
    <citation type="submission" date="2023-06" db="EMBL/GenBank/DDBJ databases">
        <authorList>
            <consortium name="Lawrence Berkeley National Laboratory"/>
            <person name="Mondo S.J."/>
            <person name="Hensen N."/>
            <person name="Bonometti L."/>
            <person name="Westerberg I."/>
            <person name="Brannstrom I.O."/>
            <person name="Guillou S."/>
            <person name="Cros-Aarteil S."/>
            <person name="Calhoun S."/>
            <person name="Haridas S."/>
            <person name="Kuo A."/>
            <person name="Pangilinan J."/>
            <person name="Riley R."/>
            <person name="Labutti K."/>
            <person name="Andreopoulos B."/>
            <person name="Lipzen A."/>
            <person name="Chen C."/>
            <person name="Yanf M."/>
            <person name="Daum C."/>
            <person name="Ng V."/>
            <person name="Clum A."/>
            <person name="Steindorff A."/>
            <person name="Ohm R."/>
            <person name="Martin F."/>
            <person name="Silar P."/>
            <person name="Natvig D."/>
            <person name="Lalanne C."/>
            <person name="Gautier V."/>
            <person name="Ament-Velasquez S.L."/>
            <person name="Kruys A."/>
            <person name="Hutchinson M.I."/>
            <person name="Powell A.J."/>
            <person name="Barry K."/>
            <person name="Miller A.N."/>
            <person name="Grigoriev I.V."/>
            <person name="Debuchy R."/>
            <person name="Gladieux P."/>
            <person name="Thoren M.H."/>
            <person name="Johannesson H."/>
        </authorList>
    </citation>
    <scope>NUCLEOTIDE SEQUENCE</scope>
    <source>
        <strain evidence="4">PSN324</strain>
    </source>
</reference>
<keyword evidence="3" id="KW-0732">Signal</keyword>
<evidence type="ECO:0000256" key="3">
    <source>
        <dbReference type="SAM" id="SignalP"/>
    </source>
</evidence>
<dbReference type="AlphaFoldDB" id="A0AAV9I1W8"/>
<accession>A0AAV9I1W8</accession>
<sequence>MRNTLLTSCLIATAAAAASSPAPTEAEQIACLTDLAPQLASAATCASSPSELRACLASLPSLSALESCFQSVGCPLTSAAWALSHCKSGRHELRARDPLAAIPTAAPHFMPLFGRQASSSASPSPCFTDQMVTITSCTTANGGAKTCFPAPSPSAVCRADLICKQDNQGNPSCMYKQSGMGWGGIVIAICFATALVVSVFSICFLCCKERREQTRLEKAKEAANIAKEAKTATAASKRPGRNVTGGVGATGAQAQGQPLMYEGGGAGGHGGDVGAGGQQAPGGYGSANPFVDSH</sequence>
<feature type="chain" id="PRO_5043440608" evidence="3">
    <location>
        <begin position="27"/>
        <end position="294"/>
    </location>
</feature>
<organism evidence="4 5">
    <name type="scientific">Cladorrhinum samala</name>
    <dbReference type="NCBI Taxonomy" id="585594"/>
    <lineage>
        <taxon>Eukaryota</taxon>
        <taxon>Fungi</taxon>
        <taxon>Dikarya</taxon>
        <taxon>Ascomycota</taxon>
        <taxon>Pezizomycotina</taxon>
        <taxon>Sordariomycetes</taxon>
        <taxon>Sordariomycetidae</taxon>
        <taxon>Sordariales</taxon>
        <taxon>Podosporaceae</taxon>
        <taxon>Cladorrhinum</taxon>
    </lineage>
</organism>
<feature type="transmembrane region" description="Helical" evidence="2">
    <location>
        <begin position="180"/>
        <end position="207"/>
    </location>
</feature>
<evidence type="ECO:0000313" key="5">
    <source>
        <dbReference type="Proteomes" id="UP001321749"/>
    </source>
</evidence>
<keyword evidence="2" id="KW-0472">Membrane</keyword>
<comment type="caution">
    <text evidence="4">The sequence shown here is derived from an EMBL/GenBank/DDBJ whole genome shotgun (WGS) entry which is preliminary data.</text>
</comment>
<gene>
    <name evidence="4" type="ORF">QBC42DRAFT_90430</name>
</gene>
<name>A0AAV9I1W8_9PEZI</name>
<evidence type="ECO:0000313" key="4">
    <source>
        <dbReference type="EMBL" id="KAK4466190.1"/>
    </source>
</evidence>
<protein>
    <submittedName>
        <fullName evidence="4">Uncharacterized protein</fullName>
    </submittedName>
</protein>
<keyword evidence="5" id="KW-1185">Reference proteome</keyword>
<reference evidence="4" key="1">
    <citation type="journal article" date="2023" name="Mol. Phylogenet. Evol.">
        <title>Genome-scale phylogeny and comparative genomics of the fungal order Sordariales.</title>
        <authorList>
            <person name="Hensen N."/>
            <person name="Bonometti L."/>
            <person name="Westerberg I."/>
            <person name="Brannstrom I.O."/>
            <person name="Guillou S."/>
            <person name="Cros-Aarteil S."/>
            <person name="Calhoun S."/>
            <person name="Haridas S."/>
            <person name="Kuo A."/>
            <person name="Mondo S."/>
            <person name="Pangilinan J."/>
            <person name="Riley R."/>
            <person name="LaButti K."/>
            <person name="Andreopoulos B."/>
            <person name="Lipzen A."/>
            <person name="Chen C."/>
            <person name="Yan M."/>
            <person name="Daum C."/>
            <person name="Ng V."/>
            <person name="Clum A."/>
            <person name="Steindorff A."/>
            <person name="Ohm R.A."/>
            <person name="Martin F."/>
            <person name="Silar P."/>
            <person name="Natvig D.O."/>
            <person name="Lalanne C."/>
            <person name="Gautier V."/>
            <person name="Ament-Velasquez S.L."/>
            <person name="Kruys A."/>
            <person name="Hutchinson M.I."/>
            <person name="Powell A.J."/>
            <person name="Barry K."/>
            <person name="Miller A.N."/>
            <person name="Grigoriev I.V."/>
            <person name="Debuchy R."/>
            <person name="Gladieux P."/>
            <person name="Hiltunen Thoren M."/>
            <person name="Johannesson H."/>
        </authorList>
    </citation>
    <scope>NUCLEOTIDE SEQUENCE</scope>
    <source>
        <strain evidence="4">PSN324</strain>
    </source>
</reference>
<feature type="signal peptide" evidence="3">
    <location>
        <begin position="1"/>
        <end position="26"/>
    </location>
</feature>